<dbReference type="InterPro" id="IPR000212">
    <property type="entry name" value="DNA_helicase_UvrD/REP"/>
</dbReference>
<dbReference type="SUPFAM" id="SSF52540">
    <property type="entry name" value="P-loop containing nucleoside triphosphate hydrolases"/>
    <property type="match status" value="1"/>
</dbReference>
<dbReference type="GO" id="GO:0004527">
    <property type="term" value="F:exonuclease activity"/>
    <property type="evidence" value="ECO:0007669"/>
    <property type="project" value="UniProtKB-KW"/>
</dbReference>
<keyword evidence="4 15" id="KW-0378">Hydrolase</keyword>
<evidence type="ECO:0000256" key="5">
    <source>
        <dbReference type="ARBA" id="ARBA00022806"/>
    </source>
</evidence>
<keyword evidence="6" id="KW-0269">Exonuclease</keyword>
<dbReference type="Pfam" id="PF12705">
    <property type="entry name" value="PDDEXK_1"/>
    <property type="match status" value="1"/>
</dbReference>
<evidence type="ECO:0000256" key="9">
    <source>
        <dbReference type="ARBA" id="ARBA00023204"/>
    </source>
</evidence>
<feature type="binding site" evidence="15">
    <location>
        <begin position="24"/>
        <end position="31"/>
    </location>
    <ligand>
        <name>ATP</name>
        <dbReference type="ChEBI" id="CHEBI:30616"/>
    </ligand>
</feature>
<dbReference type="Pfam" id="PF13361">
    <property type="entry name" value="UvrD_C"/>
    <property type="match status" value="1"/>
</dbReference>
<keyword evidence="7 15" id="KW-0067">ATP-binding</keyword>
<dbReference type="PANTHER" id="PTHR11070:SF2">
    <property type="entry name" value="ATP-DEPENDENT DNA HELICASE SRS2"/>
    <property type="match status" value="1"/>
</dbReference>
<sequence>MKLSDASLRQIEAAHPGRSTWLAANAGSGKTRVLTDRVARLLLDGVMPQNILCLTYTKAAASEMQNRLFKRLGRWTMLDDVTLLDELAALGVERDLGPDDIDRARTLFARAVEAPGGLKIQTIHSFCAAILRRFPLEARVNPQFVEIDERAQNLLLDEVVEAIADGQGQSSFDGIAEHFTGPDLQKFLHAILNLDHHFDSHPGADGIWKALGLPAGYDDASLARECFLPDDFQHIEELKALLMTKDENSNDFKAGLRLQAIPGPELTTADLPTLESVFLNKTGKAPGSAKIGSFPTKATRAELPGMAQIEALMLRVEAGRQSRLSLNVARRSLALYDFAAEFLGTYRARKQVRGFLDFNDLIMRTRHLLSDERVATWVLFRLDGGIDHILVDEAQDTSPAQWDVIRLLAQEFTSGEGARADVPRTIFVVGDKKQSIYSFQGADPDGFDRMRDQFSQKLHEIDQPFQSTTLDYSFRSSSAILGVVDQVFANRSGLGSGSAHLAFKADLPGRVDVWPVFQAPDKTEPHHWTDPVDEVSTDHQDKQLADALAGHICDLIETETLTQLDDTGAAFQRKITAGDFLILVQGRQKLLFREIHRACKEAGLPIAGADRLKVAAELAVRDIRSLLAFLALPEDNLSLAEALKSPLFGWSEQELFDLAQGRDSPFLWRSLQNREEEFPNTVQRLTELRDLADFKRPFELIEHILTTRGGRSALLGQLGPEAAEGIDALVSQSLAYERSNIPNLTGFLVWLDADDLEIKRQMDSVGDKIRVMTVHGAKGLEAPIVILPDTAPRKDPKLPEVVPHNTIAVWSPNKDLIPAALQSSLKDKQRQQEEERDRLLYVAMTRAESWLIVMGSGDIKEGKECWHNAIQDAISALGAAPLNTVAGLGLRYEPMQLSAGPQSDPVQPQVMKQSVPSWAIPYTKPAQAPAAPRSPSDLGGDKVLPGGAPQDAENSKRLGTAVHRLLEVLPNAPQDQWGHIAQRLVEADIQAAAFQEARAVLQQPQLAYIFAPESLAEVDISAHLPELNGDPIQGSIDRLLISPTRVLAVDFKSNQIVPSEVAQVPSGLLRQMGAYAAALSQIYPHHDIETAILWTKTLELMPLPPDLVISSLANTSPA</sequence>
<dbReference type="InterPro" id="IPR014016">
    <property type="entry name" value="UvrD-like_ATP-bd"/>
</dbReference>
<evidence type="ECO:0000256" key="10">
    <source>
        <dbReference type="ARBA" id="ARBA00023235"/>
    </source>
</evidence>
<feature type="compositionally biased region" description="Low complexity" evidence="16">
    <location>
        <begin position="925"/>
        <end position="936"/>
    </location>
</feature>
<evidence type="ECO:0000256" key="3">
    <source>
        <dbReference type="ARBA" id="ARBA00022763"/>
    </source>
</evidence>
<keyword evidence="5 15" id="KW-0347">Helicase</keyword>
<evidence type="ECO:0000256" key="15">
    <source>
        <dbReference type="PROSITE-ProRule" id="PRU00560"/>
    </source>
</evidence>
<evidence type="ECO:0000256" key="4">
    <source>
        <dbReference type="ARBA" id="ARBA00022801"/>
    </source>
</evidence>
<dbReference type="Gene3D" id="1.10.486.10">
    <property type="entry name" value="PCRA, domain 4"/>
    <property type="match status" value="1"/>
</dbReference>
<name>A0AAN0RLV4_9RHOB</name>
<dbReference type="GO" id="GO:0033202">
    <property type="term" value="C:DNA helicase complex"/>
    <property type="evidence" value="ECO:0007669"/>
    <property type="project" value="TreeGrafter"/>
</dbReference>
<evidence type="ECO:0000256" key="7">
    <source>
        <dbReference type="ARBA" id="ARBA00022840"/>
    </source>
</evidence>
<dbReference type="RefSeq" id="WP_044051662.1">
    <property type="nucleotide sequence ID" value="NZ_CP003984.1"/>
</dbReference>
<dbReference type="PROSITE" id="PS51217">
    <property type="entry name" value="UVRD_HELICASE_CTER"/>
    <property type="match status" value="1"/>
</dbReference>
<evidence type="ECO:0000313" key="20">
    <source>
        <dbReference type="Proteomes" id="UP000028680"/>
    </source>
</evidence>
<evidence type="ECO:0000256" key="12">
    <source>
        <dbReference type="ARBA" id="ARBA00034808"/>
    </source>
</evidence>
<dbReference type="GO" id="GO:0043138">
    <property type="term" value="F:3'-5' DNA helicase activity"/>
    <property type="evidence" value="ECO:0007669"/>
    <property type="project" value="UniProtKB-EC"/>
</dbReference>
<evidence type="ECO:0000256" key="16">
    <source>
        <dbReference type="SAM" id="MobiDB-lite"/>
    </source>
</evidence>
<dbReference type="InterPro" id="IPR038726">
    <property type="entry name" value="PDDEXK_AddAB-type"/>
</dbReference>
<dbReference type="KEGG" id="ptp:RCA23_c30350"/>
<keyword evidence="20" id="KW-1185">Reference proteome</keyword>
<proteinExistence type="predicted"/>
<dbReference type="Pfam" id="PF00580">
    <property type="entry name" value="UvrD-helicase"/>
    <property type="match status" value="1"/>
</dbReference>
<dbReference type="InterPro" id="IPR014017">
    <property type="entry name" value="DNA_helicase_UvrD-like_C"/>
</dbReference>
<evidence type="ECO:0000259" key="18">
    <source>
        <dbReference type="PROSITE" id="PS51217"/>
    </source>
</evidence>
<evidence type="ECO:0000256" key="2">
    <source>
        <dbReference type="ARBA" id="ARBA00022741"/>
    </source>
</evidence>
<keyword evidence="2 15" id="KW-0547">Nucleotide-binding</keyword>
<comment type="catalytic activity">
    <reaction evidence="14">
        <text>ATP + H2O = ADP + phosphate + H(+)</text>
        <dbReference type="Rhea" id="RHEA:13065"/>
        <dbReference type="ChEBI" id="CHEBI:15377"/>
        <dbReference type="ChEBI" id="CHEBI:15378"/>
        <dbReference type="ChEBI" id="CHEBI:30616"/>
        <dbReference type="ChEBI" id="CHEBI:43474"/>
        <dbReference type="ChEBI" id="CHEBI:456216"/>
        <dbReference type="EC" id="5.6.2.4"/>
    </reaction>
</comment>
<keyword evidence="1" id="KW-0540">Nuclease</keyword>
<reference evidence="19 20" key="1">
    <citation type="journal article" date="2014" name="ISME J.">
        <title>Adaptation of an abundant Roseobacter RCA organism to pelagic systems revealed by genomic and transcriptomic analyses.</title>
        <authorList>
            <person name="Voget S."/>
            <person name="Wemheuer B."/>
            <person name="Brinkhoff T."/>
            <person name="Vollmers J."/>
            <person name="Dietrich S."/>
            <person name="Giebel H.A."/>
            <person name="Beardsley C."/>
            <person name="Sardemann C."/>
            <person name="Bakenhus I."/>
            <person name="Billerbeck S."/>
            <person name="Daniel R."/>
            <person name="Simon M."/>
        </authorList>
    </citation>
    <scope>NUCLEOTIDE SEQUENCE [LARGE SCALE GENOMIC DNA]</scope>
    <source>
        <strain evidence="19 20">RCA23</strain>
    </source>
</reference>
<dbReference type="PANTHER" id="PTHR11070">
    <property type="entry name" value="UVRD / RECB / PCRA DNA HELICASE FAMILY MEMBER"/>
    <property type="match status" value="1"/>
</dbReference>
<evidence type="ECO:0000256" key="11">
    <source>
        <dbReference type="ARBA" id="ARBA00034617"/>
    </source>
</evidence>
<evidence type="ECO:0000256" key="14">
    <source>
        <dbReference type="ARBA" id="ARBA00048988"/>
    </source>
</evidence>
<keyword evidence="10" id="KW-0413">Isomerase</keyword>
<evidence type="ECO:0000313" key="19">
    <source>
        <dbReference type="EMBL" id="AII88535.1"/>
    </source>
</evidence>
<dbReference type="Proteomes" id="UP000028680">
    <property type="component" value="Chromosome"/>
</dbReference>
<dbReference type="InterPro" id="IPR011335">
    <property type="entry name" value="Restrct_endonuc-II-like"/>
</dbReference>
<dbReference type="GO" id="GO:0005524">
    <property type="term" value="F:ATP binding"/>
    <property type="evidence" value="ECO:0007669"/>
    <property type="project" value="UniProtKB-UniRule"/>
</dbReference>
<organism evidence="19 20">
    <name type="scientific">Planktomarina temperata RCA23</name>
    <dbReference type="NCBI Taxonomy" id="666509"/>
    <lineage>
        <taxon>Bacteria</taxon>
        <taxon>Pseudomonadati</taxon>
        <taxon>Pseudomonadota</taxon>
        <taxon>Alphaproteobacteria</taxon>
        <taxon>Rhodobacterales</taxon>
        <taxon>Paracoccaceae</taxon>
        <taxon>Planktomarina</taxon>
    </lineage>
</organism>
<comment type="catalytic activity">
    <reaction evidence="11">
        <text>Couples ATP hydrolysis with the unwinding of duplex DNA by translocating in the 3'-5' direction.</text>
        <dbReference type="EC" id="5.6.2.4"/>
    </reaction>
</comment>
<evidence type="ECO:0000256" key="6">
    <source>
        <dbReference type="ARBA" id="ARBA00022839"/>
    </source>
</evidence>
<gene>
    <name evidence="19" type="primary">addA</name>
    <name evidence="19" type="ORF">RCA23_c30350</name>
</gene>
<evidence type="ECO:0000256" key="8">
    <source>
        <dbReference type="ARBA" id="ARBA00023125"/>
    </source>
</evidence>
<keyword evidence="8" id="KW-0238">DNA-binding</keyword>
<dbReference type="EMBL" id="CP003984">
    <property type="protein sequence ID" value="AII88535.1"/>
    <property type="molecule type" value="Genomic_DNA"/>
</dbReference>
<evidence type="ECO:0000259" key="17">
    <source>
        <dbReference type="PROSITE" id="PS51198"/>
    </source>
</evidence>
<feature type="region of interest" description="Disordered" evidence="16">
    <location>
        <begin position="924"/>
        <end position="954"/>
    </location>
</feature>
<dbReference type="InterPro" id="IPR011604">
    <property type="entry name" value="PDDEXK-like_dom_sf"/>
</dbReference>
<protein>
    <recommendedName>
        <fullName evidence="12">DNA 3'-5' helicase</fullName>
        <ecNumber evidence="12">5.6.2.4</ecNumber>
    </recommendedName>
    <alternativeName>
        <fullName evidence="13">DNA 3'-5' helicase II</fullName>
    </alternativeName>
</protein>
<dbReference type="PROSITE" id="PS51198">
    <property type="entry name" value="UVRD_HELICASE_ATP_BIND"/>
    <property type="match status" value="1"/>
</dbReference>
<accession>A0AAN0RLV4</accession>
<dbReference type="SUPFAM" id="SSF52980">
    <property type="entry name" value="Restriction endonuclease-like"/>
    <property type="match status" value="1"/>
</dbReference>
<dbReference type="GO" id="GO:0005829">
    <property type="term" value="C:cytosol"/>
    <property type="evidence" value="ECO:0007669"/>
    <property type="project" value="TreeGrafter"/>
</dbReference>
<dbReference type="Gene3D" id="3.40.50.300">
    <property type="entry name" value="P-loop containing nucleotide triphosphate hydrolases"/>
    <property type="match status" value="4"/>
</dbReference>
<dbReference type="NCBIfam" id="TIGR02784">
    <property type="entry name" value="addA_alphas"/>
    <property type="match status" value="1"/>
</dbReference>
<feature type="domain" description="UvrD-like helicase C-terminal" evidence="18">
    <location>
        <begin position="492"/>
        <end position="779"/>
    </location>
</feature>
<feature type="domain" description="UvrD-like helicase ATP-binding" evidence="17">
    <location>
        <begin position="3"/>
        <end position="477"/>
    </location>
</feature>
<keyword evidence="9" id="KW-0234">DNA repair</keyword>
<dbReference type="InterPro" id="IPR014151">
    <property type="entry name" value="DNA_helicase_AddA"/>
</dbReference>
<dbReference type="Gene3D" id="3.90.320.10">
    <property type="match status" value="1"/>
</dbReference>
<evidence type="ECO:0000256" key="1">
    <source>
        <dbReference type="ARBA" id="ARBA00022722"/>
    </source>
</evidence>
<dbReference type="AlphaFoldDB" id="A0AAN0RLV4"/>
<keyword evidence="3" id="KW-0227">DNA damage</keyword>
<dbReference type="GO" id="GO:0000725">
    <property type="term" value="P:recombinational repair"/>
    <property type="evidence" value="ECO:0007669"/>
    <property type="project" value="TreeGrafter"/>
</dbReference>
<dbReference type="GO" id="GO:0003677">
    <property type="term" value="F:DNA binding"/>
    <property type="evidence" value="ECO:0007669"/>
    <property type="project" value="UniProtKB-KW"/>
</dbReference>
<dbReference type="InterPro" id="IPR027417">
    <property type="entry name" value="P-loop_NTPase"/>
</dbReference>
<dbReference type="EC" id="5.6.2.4" evidence="12"/>
<evidence type="ECO:0000256" key="13">
    <source>
        <dbReference type="ARBA" id="ARBA00034923"/>
    </source>
</evidence>